<dbReference type="EMBL" id="JBHSGV010000006">
    <property type="protein sequence ID" value="MFC4749036.1"/>
    <property type="molecule type" value="Genomic_DNA"/>
</dbReference>
<name>A0ABV9PI08_9FLAO</name>
<reference evidence="4" key="1">
    <citation type="journal article" date="2019" name="Int. J. Syst. Evol. Microbiol.">
        <title>The Global Catalogue of Microorganisms (GCM) 10K type strain sequencing project: providing services to taxonomists for standard genome sequencing and annotation.</title>
        <authorList>
            <consortium name="The Broad Institute Genomics Platform"/>
            <consortium name="The Broad Institute Genome Sequencing Center for Infectious Disease"/>
            <person name="Wu L."/>
            <person name="Ma J."/>
        </authorList>
    </citation>
    <scope>NUCLEOTIDE SEQUENCE [LARGE SCALE GENOMIC DNA]</scope>
    <source>
        <strain evidence="4">WYCCWR 13023</strain>
    </source>
</reference>
<gene>
    <name evidence="3" type="ORF">ACFO5S_16400</name>
</gene>
<evidence type="ECO:0000256" key="1">
    <source>
        <dbReference type="SAM" id="SignalP"/>
    </source>
</evidence>
<keyword evidence="4" id="KW-1185">Reference proteome</keyword>
<dbReference type="Pfam" id="PF13360">
    <property type="entry name" value="PQQ_2"/>
    <property type="match status" value="1"/>
</dbReference>
<organism evidence="3 4">
    <name type="scientific">Flavobacterium branchiicola</name>
    <dbReference type="NCBI Taxonomy" id="1114875"/>
    <lineage>
        <taxon>Bacteria</taxon>
        <taxon>Pseudomonadati</taxon>
        <taxon>Bacteroidota</taxon>
        <taxon>Flavobacteriia</taxon>
        <taxon>Flavobacteriales</taxon>
        <taxon>Flavobacteriaceae</taxon>
        <taxon>Flavobacterium</taxon>
    </lineage>
</organism>
<keyword evidence="1" id="KW-0732">Signal</keyword>
<feature type="chain" id="PRO_5045338048" evidence="1">
    <location>
        <begin position="20"/>
        <end position="642"/>
    </location>
</feature>
<dbReference type="PANTHER" id="PTHR34512">
    <property type="entry name" value="CELL SURFACE PROTEIN"/>
    <property type="match status" value="1"/>
</dbReference>
<dbReference type="InterPro" id="IPR002372">
    <property type="entry name" value="PQQ_rpt_dom"/>
</dbReference>
<sequence length="642" mass="72367">MKKITMLLFLALASYSAFAQRTADEVLKMNSKIEDLTQNLITGIIVVKEGNIVKGISPETKAEVWSFDADKNVGEATTMETLNMLDDQTKLDVNNMFASKRILKPIEGTPYVEALVNYKTVLINTFDGKVVYNSANYKYRVFNSQFLYGENQYLVKGAENGKVVASLIDLNTGNVLWKTEQGEAKSVFASMFTFKSNFSNEAEVSDSTIYSLYMGKLSAIDRTTGALKWTGELEYSKVFPTQNNKNLVVINSKGLISFKQYLNVLDAETGKPIWEDAIKTKYIVYLEDWGDKILVAHNSGFNFYNLKDGSKVWKKDARGDGLKRVISIDGDYLYVAENEMMLIDKDGQKKWKSFIEISDDKEDAINYLGKVDDKVLYLTATYGNLVDYKSGKKLWRGNLKFNANRPLLNVFDEENNQFLVYNDEKLFKFDTKVADKPDPFAKVNIKKEKELNSIELFPWGVALSGPTEVMGVSKEGKVLYQKIYTQPGDGARAWGQALATAGSIGLGAAAGYNAVVGSEWKMVYIDPATGKETGSSVIKKQNDKQLERAAKQAGGSALLADVSKRFAKRFDAMRQSRDFSYIFAKDEATQKKVLVKVKKDDGTELDKIQFENMRPIYEVDFATQSVYYIYENELRIFNNKKI</sequence>
<evidence type="ECO:0000259" key="2">
    <source>
        <dbReference type="Pfam" id="PF13360"/>
    </source>
</evidence>
<dbReference type="Proteomes" id="UP001595935">
    <property type="component" value="Unassembled WGS sequence"/>
</dbReference>
<dbReference type="Gene3D" id="2.130.10.10">
    <property type="entry name" value="YVTN repeat-like/Quinoprotein amine dehydrogenase"/>
    <property type="match status" value="1"/>
</dbReference>
<accession>A0ABV9PI08</accession>
<feature type="domain" description="Pyrrolo-quinoline quinone repeat" evidence="2">
    <location>
        <begin position="215"/>
        <end position="365"/>
    </location>
</feature>
<dbReference type="PANTHER" id="PTHR34512:SF30">
    <property type="entry name" value="OUTER MEMBRANE PROTEIN ASSEMBLY FACTOR BAMB"/>
    <property type="match status" value="1"/>
</dbReference>
<comment type="caution">
    <text evidence="3">The sequence shown here is derived from an EMBL/GenBank/DDBJ whole genome shotgun (WGS) entry which is preliminary data.</text>
</comment>
<dbReference type="RefSeq" id="WP_213258971.1">
    <property type="nucleotide sequence ID" value="NZ_JAGYWA010000006.1"/>
</dbReference>
<protein>
    <submittedName>
        <fullName evidence="3">PQQ-binding-like beta-propeller repeat protein</fullName>
    </submittedName>
</protein>
<proteinExistence type="predicted"/>
<evidence type="ECO:0000313" key="4">
    <source>
        <dbReference type="Proteomes" id="UP001595935"/>
    </source>
</evidence>
<evidence type="ECO:0000313" key="3">
    <source>
        <dbReference type="EMBL" id="MFC4749036.1"/>
    </source>
</evidence>
<feature type="signal peptide" evidence="1">
    <location>
        <begin position="1"/>
        <end position="19"/>
    </location>
</feature>
<dbReference type="InterPro" id="IPR011047">
    <property type="entry name" value="Quinoprotein_ADH-like_sf"/>
</dbReference>
<dbReference type="InterPro" id="IPR015943">
    <property type="entry name" value="WD40/YVTN_repeat-like_dom_sf"/>
</dbReference>
<dbReference type="SUPFAM" id="SSF50998">
    <property type="entry name" value="Quinoprotein alcohol dehydrogenase-like"/>
    <property type="match status" value="1"/>
</dbReference>